<accession>A0A220U079</accession>
<name>A0A220U079_9BACI</name>
<dbReference type="OrthoDB" id="2968459at2"/>
<dbReference type="Proteomes" id="UP000198312">
    <property type="component" value="Chromosome"/>
</dbReference>
<sequence length="113" mass="13079">MDVKIRDLHAGAMQVLLEEAKKQKVSRNELLKRHIEDLATFNGMKNAERDLERAVGRAGDALEITYRRLDQLEEQSLKMYLLLTIVLDVDPEEVDEYLEGMFHIKRKGDHTDG</sequence>
<proteinExistence type="predicted"/>
<keyword evidence="2" id="KW-1185">Reference proteome</keyword>
<reference evidence="1 2" key="1">
    <citation type="submission" date="2017-07" db="EMBL/GenBank/DDBJ databases">
        <title>Virgibacillus sp. LM2416.</title>
        <authorList>
            <person name="Tak E.J."/>
            <person name="Bae J.-W."/>
        </authorList>
    </citation>
    <scope>NUCLEOTIDE SEQUENCE [LARGE SCALE GENOMIC DNA]</scope>
    <source>
        <strain evidence="1 2">LM2416</strain>
    </source>
</reference>
<dbReference type="EMBL" id="CP022315">
    <property type="protein sequence ID" value="ASK61356.1"/>
    <property type="molecule type" value="Genomic_DNA"/>
</dbReference>
<gene>
    <name evidence="1" type="ORF">CFK37_03795</name>
</gene>
<protein>
    <recommendedName>
        <fullName evidence="3">Ribbon-helix-helix protein CopG domain-containing protein</fullName>
    </recommendedName>
</protein>
<evidence type="ECO:0000313" key="2">
    <source>
        <dbReference type="Proteomes" id="UP000198312"/>
    </source>
</evidence>
<dbReference type="RefSeq" id="WP_089060633.1">
    <property type="nucleotide sequence ID" value="NZ_CP022315.1"/>
</dbReference>
<evidence type="ECO:0000313" key="1">
    <source>
        <dbReference type="EMBL" id="ASK61356.1"/>
    </source>
</evidence>
<organism evidence="1 2">
    <name type="scientific">Virgibacillus phasianinus</name>
    <dbReference type="NCBI Taxonomy" id="2017483"/>
    <lineage>
        <taxon>Bacteria</taxon>
        <taxon>Bacillati</taxon>
        <taxon>Bacillota</taxon>
        <taxon>Bacilli</taxon>
        <taxon>Bacillales</taxon>
        <taxon>Bacillaceae</taxon>
        <taxon>Virgibacillus</taxon>
    </lineage>
</organism>
<dbReference type="KEGG" id="vil:CFK37_03795"/>
<dbReference type="AlphaFoldDB" id="A0A220U079"/>
<evidence type="ECO:0008006" key="3">
    <source>
        <dbReference type="Google" id="ProtNLM"/>
    </source>
</evidence>